<evidence type="ECO:0000259" key="1">
    <source>
        <dbReference type="Pfam" id="PF00078"/>
    </source>
</evidence>
<dbReference type="InterPro" id="IPR043128">
    <property type="entry name" value="Rev_trsase/Diguanyl_cyclase"/>
</dbReference>
<dbReference type="EMBL" id="JAHUZN010000004">
    <property type="protein sequence ID" value="KAG8496757.1"/>
    <property type="molecule type" value="Genomic_DNA"/>
</dbReference>
<organism evidence="2 3">
    <name type="scientific">Gossypium anomalum</name>
    <dbReference type="NCBI Taxonomy" id="47600"/>
    <lineage>
        <taxon>Eukaryota</taxon>
        <taxon>Viridiplantae</taxon>
        <taxon>Streptophyta</taxon>
        <taxon>Embryophyta</taxon>
        <taxon>Tracheophyta</taxon>
        <taxon>Spermatophyta</taxon>
        <taxon>Magnoliopsida</taxon>
        <taxon>eudicotyledons</taxon>
        <taxon>Gunneridae</taxon>
        <taxon>Pentapetalae</taxon>
        <taxon>rosids</taxon>
        <taxon>malvids</taxon>
        <taxon>Malvales</taxon>
        <taxon>Malvaceae</taxon>
        <taxon>Malvoideae</taxon>
        <taxon>Gossypium</taxon>
    </lineage>
</organism>
<dbReference type="SUPFAM" id="SSF56672">
    <property type="entry name" value="DNA/RNA polymerases"/>
    <property type="match status" value="1"/>
</dbReference>
<dbReference type="Gene3D" id="2.40.70.10">
    <property type="entry name" value="Acid Proteases"/>
    <property type="match status" value="1"/>
</dbReference>
<dbReference type="Gene3D" id="3.10.10.10">
    <property type="entry name" value="HIV Type 1 Reverse Transcriptase, subunit A, domain 1"/>
    <property type="match status" value="1"/>
</dbReference>
<dbReference type="OrthoDB" id="6743721at2759"/>
<accession>A0A8J5ZA13</accession>
<dbReference type="Pfam" id="PF08284">
    <property type="entry name" value="RVP_2"/>
    <property type="match status" value="1"/>
</dbReference>
<dbReference type="InterPro" id="IPR053134">
    <property type="entry name" value="RNA-dir_DNA_polymerase"/>
</dbReference>
<dbReference type="FunFam" id="3.30.70.270:FF:000020">
    <property type="entry name" value="Transposon Tf2-6 polyprotein-like Protein"/>
    <property type="match status" value="1"/>
</dbReference>
<dbReference type="AlphaFoldDB" id="A0A8J5ZA13"/>
<sequence length="474" mass="55446">MPLCDYFRPWSRLRYQHSRAKITVYHRAYVFRAREEASSPDVITGTFTLYDTSVITLIDPRSTYLYIWMSLVNSKTFPVESTEFVIRISKRLGRCVLVDKVCKNCLLMFRDNCFSADLKLLPFDEFDIILGMDWLTLYDAVVNCKRKIIDLRCKNDEIVRIESSDFNGLPAVISSMKALSIVRKGCKAYFAYVIDSRVSEKKVESVPIVCEFPDVFLEEIPGLPPVREVEFGIQLTKFLTLGYSGSICEKERWYDENVYRLSFKIRLLSAASEDSDISKTTFRTRYDHNEFLVMPFGLTNAPAIFMDLINRIFRPYLDQFVVIFIDDILVYSRDESEHAEHLRIVLQTLRDKRFYLDWKPPRNVSKVRSFLGLAGYYGRFVKGFLMIATPLKKLVQKYVKFEWSEKCQNSSDQLKTLLTEAPVLVQLESDHKSLKYLMNQKDLNLRQRRWLELVKDYEPVIDYHPGKANVVVDT</sequence>
<proteinExistence type="predicted"/>
<protein>
    <recommendedName>
        <fullName evidence="1">Reverse transcriptase domain-containing protein</fullName>
    </recommendedName>
</protein>
<evidence type="ECO:0000313" key="2">
    <source>
        <dbReference type="EMBL" id="KAG8496757.1"/>
    </source>
</evidence>
<dbReference type="PANTHER" id="PTHR24559:SF444">
    <property type="entry name" value="REVERSE TRANSCRIPTASE DOMAIN-CONTAINING PROTEIN"/>
    <property type="match status" value="1"/>
</dbReference>
<keyword evidence="3" id="KW-1185">Reference proteome</keyword>
<comment type="caution">
    <text evidence="2">The sequence shown here is derived from an EMBL/GenBank/DDBJ whole genome shotgun (WGS) entry which is preliminary data.</text>
</comment>
<dbReference type="InterPro" id="IPR000477">
    <property type="entry name" value="RT_dom"/>
</dbReference>
<gene>
    <name evidence="2" type="ORF">CXB51_007832</name>
</gene>
<dbReference type="Pfam" id="PF00078">
    <property type="entry name" value="RVT_1"/>
    <property type="match status" value="1"/>
</dbReference>
<feature type="domain" description="Reverse transcriptase" evidence="1">
    <location>
        <begin position="282"/>
        <end position="370"/>
    </location>
</feature>
<dbReference type="Gene3D" id="3.30.70.270">
    <property type="match status" value="2"/>
</dbReference>
<reference evidence="2 3" key="1">
    <citation type="journal article" date="2021" name="bioRxiv">
        <title>The Gossypium anomalum genome as a resource for cotton improvement and evolutionary analysis of hybrid incompatibility.</title>
        <authorList>
            <person name="Grover C.E."/>
            <person name="Yuan D."/>
            <person name="Arick M.A."/>
            <person name="Miller E.R."/>
            <person name="Hu G."/>
            <person name="Peterson D.G."/>
            <person name="Wendel J.F."/>
            <person name="Udall J.A."/>
        </authorList>
    </citation>
    <scope>NUCLEOTIDE SEQUENCE [LARGE SCALE GENOMIC DNA]</scope>
    <source>
        <strain evidence="2">JFW-Udall</strain>
        <tissue evidence="2">Leaf</tissue>
    </source>
</reference>
<dbReference type="InterPro" id="IPR043502">
    <property type="entry name" value="DNA/RNA_pol_sf"/>
</dbReference>
<dbReference type="PANTHER" id="PTHR24559">
    <property type="entry name" value="TRANSPOSON TY3-I GAG-POL POLYPROTEIN"/>
    <property type="match status" value="1"/>
</dbReference>
<name>A0A8J5ZA13_9ROSI</name>
<dbReference type="InterPro" id="IPR021109">
    <property type="entry name" value="Peptidase_aspartic_dom_sf"/>
</dbReference>
<dbReference type="Proteomes" id="UP000701853">
    <property type="component" value="Chromosome 4"/>
</dbReference>
<dbReference type="CDD" id="cd00303">
    <property type="entry name" value="retropepsin_like"/>
    <property type="match status" value="1"/>
</dbReference>
<evidence type="ECO:0000313" key="3">
    <source>
        <dbReference type="Proteomes" id="UP000701853"/>
    </source>
</evidence>
<dbReference type="CDD" id="cd01647">
    <property type="entry name" value="RT_LTR"/>
    <property type="match status" value="1"/>
</dbReference>